<accession>A0A250KUD7</accession>
<evidence type="ECO:0000256" key="6">
    <source>
        <dbReference type="ARBA" id="ARBA00023136"/>
    </source>
</evidence>
<evidence type="ECO:0000256" key="3">
    <source>
        <dbReference type="ARBA" id="ARBA00022475"/>
    </source>
</evidence>
<feature type="transmembrane region" description="Helical" evidence="7">
    <location>
        <begin position="369"/>
        <end position="391"/>
    </location>
</feature>
<dbReference type="GO" id="GO:0098797">
    <property type="term" value="C:plasma membrane protein complex"/>
    <property type="evidence" value="ECO:0007669"/>
    <property type="project" value="TreeGrafter"/>
</dbReference>
<evidence type="ECO:0000259" key="8">
    <source>
        <dbReference type="Pfam" id="PF02687"/>
    </source>
</evidence>
<dbReference type="OrthoDB" id="9770036at2"/>
<dbReference type="EMBL" id="AP017928">
    <property type="protein sequence ID" value="BBA35134.1"/>
    <property type="molecule type" value="Genomic_DNA"/>
</dbReference>
<dbReference type="Pfam" id="PF12704">
    <property type="entry name" value="MacB_PCD"/>
    <property type="match status" value="1"/>
</dbReference>
<sequence length="408" mass="44680">MFLIKVAWRNILRHKRRSLFALLTILSGVTGIILFGGFVEANYIGLRESVIRSQYGHLQIHRAGYEANHRQDPDRYRMPLEQAERVKALLESNPHVQMTSRRLEFTALLGNEKNSQAAIVRGVDPETETLINSALTIIDGTDLDEEEPEGVLLGEGLAQALNVKVGDQLSLLGSTVNGVMNAVDVTVQGIFQSFAKEYDDAAMMMTLPHAQQLLNTQSVDTVVALLDETMALDAVVADVAARSRAQDLGIEWIEWHELATFYQKVVDLYDGFFLFINLVIYVVVVFGVANTMIVTVMERTAEIGTLRAMGTHRGGIVRQFLAEGLMLAVLGAVLGVLAGIALTYSLNALEIMMPPPPGSSKGYPLRIAYVPWIWAGSVGAVALIALFATLVPAMQAARKSIVDALRYV</sequence>
<keyword evidence="3" id="KW-1003">Cell membrane</keyword>
<dbReference type="GO" id="GO:0044874">
    <property type="term" value="P:lipoprotein localization to outer membrane"/>
    <property type="evidence" value="ECO:0007669"/>
    <property type="project" value="TreeGrafter"/>
</dbReference>
<evidence type="ECO:0000313" key="10">
    <source>
        <dbReference type="EMBL" id="BBA35134.1"/>
    </source>
</evidence>
<proteinExistence type="inferred from homology"/>
<feature type="transmembrane region" description="Helical" evidence="7">
    <location>
        <begin position="20"/>
        <end position="39"/>
    </location>
</feature>
<protein>
    <submittedName>
        <fullName evidence="10">Uncharacterized protein</fullName>
    </submittedName>
</protein>
<dbReference type="InterPro" id="IPR051447">
    <property type="entry name" value="Lipoprotein-release_system"/>
</dbReference>
<dbReference type="Proteomes" id="UP000266313">
    <property type="component" value="Chromosome"/>
</dbReference>
<keyword evidence="6 7" id="KW-0472">Membrane</keyword>
<dbReference type="InterPro" id="IPR003838">
    <property type="entry name" value="ABC3_permease_C"/>
</dbReference>
<feature type="transmembrane region" description="Helical" evidence="7">
    <location>
        <begin position="325"/>
        <end position="349"/>
    </location>
</feature>
<feature type="domain" description="MacB-like periplasmic core" evidence="9">
    <location>
        <begin position="18"/>
        <end position="241"/>
    </location>
</feature>
<gene>
    <name evidence="10" type="ORF">sS8_3191</name>
</gene>
<evidence type="ECO:0000259" key="9">
    <source>
        <dbReference type="Pfam" id="PF12704"/>
    </source>
</evidence>
<name>A0A250KUD7_9GAMM</name>
<evidence type="ECO:0000313" key="11">
    <source>
        <dbReference type="Proteomes" id="UP000266313"/>
    </source>
</evidence>
<keyword evidence="11" id="KW-1185">Reference proteome</keyword>
<dbReference type="KEGG" id="mmai:sS8_3191"/>
<evidence type="ECO:0000256" key="7">
    <source>
        <dbReference type="SAM" id="Phobius"/>
    </source>
</evidence>
<reference evidence="10 11" key="1">
    <citation type="submission" date="2016-12" db="EMBL/GenBank/DDBJ databases">
        <title>Genome sequencing of Methylocaldum marinum.</title>
        <authorList>
            <person name="Takeuchi M."/>
            <person name="Kamagata Y."/>
            <person name="Hiraoka S."/>
            <person name="Oshima K."/>
            <person name="Hattori M."/>
            <person name="Iwasaki W."/>
        </authorList>
    </citation>
    <scope>NUCLEOTIDE SEQUENCE [LARGE SCALE GENOMIC DNA]</scope>
    <source>
        <strain evidence="10 11">S8</strain>
    </source>
</reference>
<dbReference type="Pfam" id="PF02687">
    <property type="entry name" value="FtsX"/>
    <property type="match status" value="1"/>
</dbReference>
<dbReference type="AlphaFoldDB" id="A0A250KUD7"/>
<feature type="domain" description="ABC3 transporter permease C-terminal" evidence="8">
    <location>
        <begin position="275"/>
        <end position="401"/>
    </location>
</feature>
<evidence type="ECO:0000256" key="4">
    <source>
        <dbReference type="ARBA" id="ARBA00022692"/>
    </source>
</evidence>
<keyword evidence="5 7" id="KW-1133">Transmembrane helix</keyword>
<comment type="subcellular location">
    <subcellularLocation>
        <location evidence="1">Cell membrane</location>
        <topology evidence="1">Multi-pass membrane protein</topology>
    </subcellularLocation>
</comment>
<dbReference type="PANTHER" id="PTHR30489">
    <property type="entry name" value="LIPOPROTEIN-RELEASING SYSTEM TRANSMEMBRANE PROTEIN LOLE"/>
    <property type="match status" value="1"/>
</dbReference>
<evidence type="ECO:0000256" key="2">
    <source>
        <dbReference type="ARBA" id="ARBA00005236"/>
    </source>
</evidence>
<keyword evidence="4 7" id="KW-0812">Transmembrane</keyword>
<dbReference type="PANTHER" id="PTHR30489:SF0">
    <property type="entry name" value="LIPOPROTEIN-RELEASING SYSTEM TRANSMEMBRANE PROTEIN LOLE"/>
    <property type="match status" value="1"/>
</dbReference>
<evidence type="ECO:0000256" key="5">
    <source>
        <dbReference type="ARBA" id="ARBA00022989"/>
    </source>
</evidence>
<comment type="similarity">
    <text evidence="2">Belongs to the ABC-4 integral membrane protein family. LolC/E subfamily.</text>
</comment>
<dbReference type="RefSeq" id="WP_119630391.1">
    <property type="nucleotide sequence ID" value="NZ_AP017928.1"/>
</dbReference>
<feature type="transmembrane region" description="Helical" evidence="7">
    <location>
        <begin position="272"/>
        <end position="297"/>
    </location>
</feature>
<evidence type="ECO:0000256" key="1">
    <source>
        <dbReference type="ARBA" id="ARBA00004651"/>
    </source>
</evidence>
<dbReference type="InterPro" id="IPR025857">
    <property type="entry name" value="MacB_PCD"/>
</dbReference>
<organism evidence="10 11">
    <name type="scientific">Methylocaldum marinum</name>
    <dbReference type="NCBI Taxonomy" id="1432792"/>
    <lineage>
        <taxon>Bacteria</taxon>
        <taxon>Pseudomonadati</taxon>
        <taxon>Pseudomonadota</taxon>
        <taxon>Gammaproteobacteria</taxon>
        <taxon>Methylococcales</taxon>
        <taxon>Methylococcaceae</taxon>
        <taxon>Methylocaldum</taxon>
    </lineage>
</organism>